<keyword evidence="3" id="KW-1185">Reference proteome</keyword>
<reference evidence="2 3" key="1">
    <citation type="submission" date="2020-08" db="EMBL/GenBank/DDBJ databases">
        <title>Genomic Encyclopedia of Type Strains, Phase IV (KMG-IV): sequencing the most valuable type-strain genomes for metagenomic binning, comparative biology and taxonomic classification.</title>
        <authorList>
            <person name="Goeker M."/>
        </authorList>
    </citation>
    <scope>NUCLEOTIDE SEQUENCE [LARGE SCALE GENOMIC DNA]</scope>
    <source>
        <strain evidence="2 3">DSM 23447</strain>
    </source>
</reference>
<organism evidence="2 3">
    <name type="scientific">Devosia subaequoris</name>
    <dbReference type="NCBI Taxonomy" id="395930"/>
    <lineage>
        <taxon>Bacteria</taxon>
        <taxon>Pseudomonadati</taxon>
        <taxon>Pseudomonadota</taxon>
        <taxon>Alphaproteobacteria</taxon>
        <taxon>Hyphomicrobiales</taxon>
        <taxon>Devosiaceae</taxon>
        <taxon>Devosia</taxon>
    </lineage>
</organism>
<name>A0A7W6IQY6_9HYPH</name>
<keyword evidence="1" id="KW-0732">Signal</keyword>
<dbReference type="Proteomes" id="UP000547011">
    <property type="component" value="Unassembled WGS sequence"/>
</dbReference>
<dbReference type="AlphaFoldDB" id="A0A7W6IQY6"/>
<accession>A0A7W6IQY6</accession>
<gene>
    <name evidence="2" type="ORF">GGR20_003233</name>
</gene>
<dbReference type="RefSeq" id="WP_183312355.1">
    <property type="nucleotide sequence ID" value="NZ_JACIEW010000009.1"/>
</dbReference>
<evidence type="ECO:0000313" key="3">
    <source>
        <dbReference type="Proteomes" id="UP000547011"/>
    </source>
</evidence>
<feature type="signal peptide" evidence="1">
    <location>
        <begin position="1"/>
        <end position="22"/>
    </location>
</feature>
<sequence length="218" mass="23566">MRTTPVTLVMVAMLLSLHPVLGSEIDQTNDLRLRCGVGYLLIADMPEMNNTAEESAAFKRMSDSLLNHADTILAQQGISTVEREEIGERYTREMDEILQKDLELGFDPDDCIDLVAEADAVAEAAALDAEIDIYMTCGAGFLAAARVKQNEGETKIAAELEALGTRLAGLGDDLMIGAGYNKTARHQVGQLYGESVGAKFNSGEDLKYDWDTCAGLGQ</sequence>
<comment type="caution">
    <text evidence="2">The sequence shown here is derived from an EMBL/GenBank/DDBJ whole genome shotgun (WGS) entry which is preliminary data.</text>
</comment>
<feature type="chain" id="PRO_5030875245" evidence="1">
    <location>
        <begin position="23"/>
        <end position="218"/>
    </location>
</feature>
<protein>
    <submittedName>
        <fullName evidence="2">Uncharacterized protein</fullName>
    </submittedName>
</protein>
<proteinExistence type="predicted"/>
<dbReference type="EMBL" id="JACIEW010000009">
    <property type="protein sequence ID" value="MBB4053571.1"/>
    <property type="molecule type" value="Genomic_DNA"/>
</dbReference>
<evidence type="ECO:0000313" key="2">
    <source>
        <dbReference type="EMBL" id="MBB4053571.1"/>
    </source>
</evidence>
<evidence type="ECO:0000256" key="1">
    <source>
        <dbReference type="SAM" id="SignalP"/>
    </source>
</evidence>